<name>A0A1S1M6P5_MYCCH</name>
<evidence type="ECO:0000256" key="1">
    <source>
        <dbReference type="ARBA" id="ARBA00005964"/>
    </source>
</evidence>
<protein>
    <recommendedName>
        <fullName evidence="3">Carboxylic ester hydrolase</fullName>
        <ecNumber evidence="3">3.1.1.-</ecNumber>
    </recommendedName>
</protein>
<dbReference type="SUPFAM" id="SSF53474">
    <property type="entry name" value="alpha/beta-Hydrolases"/>
    <property type="match status" value="1"/>
</dbReference>
<organism evidence="5 6">
    <name type="scientific">Mycobacteroides chelonae</name>
    <name type="common">Mycobacterium chelonae</name>
    <dbReference type="NCBI Taxonomy" id="1774"/>
    <lineage>
        <taxon>Bacteria</taxon>
        <taxon>Bacillati</taxon>
        <taxon>Actinomycetota</taxon>
        <taxon>Actinomycetes</taxon>
        <taxon>Mycobacteriales</taxon>
        <taxon>Mycobacteriaceae</taxon>
        <taxon>Mycobacteroides</taxon>
    </lineage>
</organism>
<evidence type="ECO:0000313" key="6">
    <source>
        <dbReference type="Proteomes" id="UP000179441"/>
    </source>
</evidence>
<keyword evidence="6" id="KW-1185">Reference proteome</keyword>
<dbReference type="AlphaFoldDB" id="A0A1S1M6P5"/>
<dbReference type="GO" id="GO:0016787">
    <property type="term" value="F:hydrolase activity"/>
    <property type="evidence" value="ECO:0007669"/>
    <property type="project" value="UniProtKB-KW"/>
</dbReference>
<dbReference type="PROSITE" id="PS00941">
    <property type="entry name" value="CARBOXYLESTERASE_B_2"/>
    <property type="match status" value="1"/>
</dbReference>
<dbReference type="RefSeq" id="WP_070951498.1">
    <property type="nucleotide sequence ID" value="NZ_CP050145.1"/>
</dbReference>
<dbReference type="InterPro" id="IPR019819">
    <property type="entry name" value="Carboxylesterase_B_CS"/>
</dbReference>
<evidence type="ECO:0000256" key="3">
    <source>
        <dbReference type="RuleBase" id="RU361235"/>
    </source>
</evidence>
<evidence type="ECO:0000259" key="4">
    <source>
        <dbReference type="Pfam" id="PF00135"/>
    </source>
</evidence>
<dbReference type="InterPro" id="IPR029058">
    <property type="entry name" value="AB_hydrolase_fold"/>
</dbReference>
<comment type="similarity">
    <text evidence="1 3">Belongs to the type-B carboxylesterase/lipase family.</text>
</comment>
<gene>
    <name evidence="5" type="ORF">BKG84_07170</name>
</gene>
<dbReference type="EC" id="3.1.1.-" evidence="3"/>
<comment type="caution">
    <text evidence="5">The sequence shown here is derived from an EMBL/GenBank/DDBJ whole genome shotgun (WGS) entry which is preliminary data.</text>
</comment>
<feature type="domain" description="Carboxylesterase type B" evidence="4">
    <location>
        <begin position="5"/>
        <end position="509"/>
    </location>
</feature>
<reference evidence="5 6" key="1">
    <citation type="submission" date="2016-10" db="EMBL/GenBank/DDBJ databases">
        <title>Evaluation of Human, Veterinary and Environmental Mycobacterium chelonae Isolates by Core Genome Phylogenomic Analysis, Targeted Gene Comparison, and Anti-microbial Susceptibility Patterns: A Tale of Mistaken Identities.</title>
        <authorList>
            <person name="Fogelson S.B."/>
            <person name="Camus A.C."/>
            <person name="Lorenz W."/>
            <person name="Vasireddy R."/>
            <person name="Vasireddy S."/>
            <person name="Smith T."/>
            <person name="Brown-Elliott B.A."/>
            <person name="Wallace R.J.Jr."/>
            <person name="Hasan N.A."/>
            <person name="Reischl U."/>
            <person name="Sanchez S."/>
        </authorList>
    </citation>
    <scope>NUCLEOTIDE SEQUENCE [LARGE SCALE GENOMIC DNA]</scope>
    <source>
        <strain evidence="5 6">15518</strain>
    </source>
</reference>
<evidence type="ECO:0000313" key="5">
    <source>
        <dbReference type="EMBL" id="OHU78203.1"/>
    </source>
</evidence>
<dbReference type="ESTHER" id="mycch-a0a1s1m6p5">
    <property type="family name" value="Carb_B_Bacteria"/>
</dbReference>
<accession>A0A1S1M6P5</accession>
<dbReference type="Gene3D" id="3.40.50.1820">
    <property type="entry name" value="alpha/beta hydrolase"/>
    <property type="match status" value="1"/>
</dbReference>
<dbReference type="InterPro" id="IPR019826">
    <property type="entry name" value="Carboxylesterase_B_AS"/>
</dbReference>
<dbReference type="EMBL" id="MLIS01000001">
    <property type="protein sequence ID" value="OHU78203.1"/>
    <property type="molecule type" value="Genomic_DNA"/>
</dbReference>
<dbReference type="InterPro" id="IPR050309">
    <property type="entry name" value="Type-B_Carboxylest/Lipase"/>
</dbReference>
<dbReference type="Pfam" id="PF00135">
    <property type="entry name" value="COesterase"/>
    <property type="match status" value="1"/>
</dbReference>
<proteinExistence type="inferred from homology"/>
<evidence type="ECO:0000256" key="2">
    <source>
        <dbReference type="ARBA" id="ARBA00022801"/>
    </source>
</evidence>
<dbReference type="PROSITE" id="PS00122">
    <property type="entry name" value="CARBOXYLESTERASE_B_1"/>
    <property type="match status" value="1"/>
</dbReference>
<sequence>MTTTDTIVQTTSGLLQGVREDGVIVYRGIPFAQPPAGQLRFRPPQPVTPWRGVRDARVAGPASYQANPGNQAKIERIIRDIDPGVPGIFAWPSYVNETYRHDDVSEDCLYLDIWVPESLPRQELPVYVYYHGGANATSSGSFRLERGANLAREANMIVVRPNYRLGALGWVHFGLLSADIADAVNLGVQDQFAALRWTHENITAFGGDSSNITIGGESAGATAVSHLLTNPDAHPYFRRAVLQSLSPFNPWCTQQQPEAIATARMYLDLLKIDDIASLQSIDCDQLLAAQNVLARKFPADLHVAWRPLGAVTDGNWVPRAPAIHLSEDVIAKPDLEVAIGFAKDEWQFFRGHSETVQHGSEQDVLRVLDQVYGADGAARLYQRYAELYPGHSPGLLLSDMMSFEFFKLASLAIAQNLSAQKIPVHLFQFSYELPGFGGRLRAVHTGDIPFLFRNLSENDLAMWPAFDGVDRDELRRISTRMGELYASFIADGSPVPGWPEFDAQTWEILWFGGTVESKRGLLKPEWDAFRERGFGTVRSLEDALVDNVRKALADNDS</sequence>
<keyword evidence="2 3" id="KW-0378">Hydrolase</keyword>
<dbReference type="Proteomes" id="UP000179441">
    <property type="component" value="Unassembled WGS sequence"/>
</dbReference>
<dbReference type="PANTHER" id="PTHR11559">
    <property type="entry name" value="CARBOXYLESTERASE"/>
    <property type="match status" value="1"/>
</dbReference>
<dbReference type="InterPro" id="IPR002018">
    <property type="entry name" value="CarbesteraseB"/>
</dbReference>